<feature type="compositionally biased region" description="Basic and acidic residues" evidence="1">
    <location>
        <begin position="619"/>
        <end position="634"/>
    </location>
</feature>
<proteinExistence type="predicted"/>
<dbReference type="PANTHER" id="PTHR21534">
    <property type="entry name" value="KATANIN-INTERACTING PROTEIN"/>
    <property type="match status" value="1"/>
</dbReference>
<feature type="domain" description="KATNIP" evidence="2">
    <location>
        <begin position="1029"/>
        <end position="1184"/>
    </location>
</feature>
<feature type="compositionally biased region" description="Polar residues" evidence="1">
    <location>
        <begin position="895"/>
        <end position="907"/>
    </location>
</feature>
<dbReference type="RefSeq" id="XP_036369208.1">
    <property type="nucleotide sequence ID" value="XM_036513315.1"/>
</dbReference>
<feature type="region of interest" description="Disordered" evidence="1">
    <location>
        <begin position="600"/>
        <end position="682"/>
    </location>
</feature>
<feature type="compositionally biased region" description="Low complexity" evidence="1">
    <location>
        <begin position="696"/>
        <end position="712"/>
    </location>
</feature>
<evidence type="ECO:0000259" key="2">
    <source>
        <dbReference type="Pfam" id="PF14652"/>
    </source>
</evidence>
<gene>
    <name evidence="4" type="primary">LOC115224684</name>
</gene>
<sequence>MENSTGRVRKKWSDNPMNTEMPISASAVKEHINPQYEHYLLLLQQRNRMLRKLMTKTSQEISLERKEQGFTLYMNGANAEMDIHPPLPQLKSPSPNHEARSRRHRAAAQLMARRNRFFLDQSYLKELENDIQSNRRQRQAPLTKRSRKRWNIKSIKSRLAGMDEDVRFTENCRVSYEDDFESDDSLSSSDSEDYKDLINSLTEEECSKVQNLENKLNNNNYKQNQQTSPERKLTLSIADIKKLKVSLEMNSDLRKSIMEELSSGEESDCSIPEELNENDTNNSISGSVNLQQNFMKPADYIVLEFGTPSRSWEKNVVSSKQKDYNTRSTTEFTSHDRNTSLPGLKPENKISNDFIKFQLLDSSNDADHNHNQTPKQSRKHHSQFESHSGTLTEQQVNLITKNVLRMRPRQQVNLMKMLGKLEETADTEISERHQETGKEHQNLAFHPHRKVRLELLSNWGHNKRIGLTEIQLYDTSGKIIPVLPENVTVKNASNPSNSILVVFNGKAKTSKLKNMWSCDRSDTAPVMITIHHLAEKNLSKIKLWNYNHSLKDLNIGVNLIKVFINDKLLYSGSVEKGCGNHIFDFSTSIELGVSSNNRSSSPSLESLPLSNNNNLTRRNSIDSDLAKALRKRDTASSAPNSRCPSRGRKRSISLSPLSPPLSAGHPVSRKHNLPLTNSHGEVIDDSKDLSFSLLTSKKPSSVKSKSPCPSRKTCSPRPKFNVSNQKDPWDVLFSENDKNSSPKHSPKLSLDNTSANGIPVSPRTHRNTANLDAVSDATRTTGKKERKSKDSLDWLENDILPKHLHCHDNHTSNCSRGSNMEPSSNYQEDIVDRLEEPLKDFQLSSPSKNGKLTPFDSHSLDEELETAHQSTIRLRNMLDKIERHVSLSSRSGSSQDTPEPSSPGSVTSLHTILDEEFQKNKCDSLNEEMQEQEFGMYTPMQKIQKRRAKWRHLSESNLEESWGSLNYFNHLHRGRLSMDGDALDEYLLDNKVPVFQSEFSTPENQQAVMQKADENFTIPELPYGQELVINIKTTWGDKHYVGLTGIDIFSEKGESVTVKKITASPKDINVLPQYNKDPRVVQNLIDGVNRTRDDVHMWLTPFTAGSDHYVTLTFTEPCHIALIRIWNYNKSRIHSFRGARELDILLDRRLIFSGEIARACGGVEGGTEAFGDTILFSVEEEILEAVSRNDDAYEGETLEDISWEDEIGNQRPTTAAQANNNEDRPFTQACGNDADLQDHMSTLDLMDSLDNENSSVLKGKCLTLNFTETWGDLHYLGLTGLEIFSTDKETLPVNMNMLSAEPSDLHSLPGHEQDERTLDKLINGVNVTNSDENMWLIPFTPEKPHIVSFEFPQPVTISGIRVWNYNKNPEDTYRGAKIVHVEIDGHTISPPDGYLLRKGLGSCPFDFGQEISFSSTGHLSFGSKSPNAVKDRRCLLSEQSSLCYETVSMPCGFIYQLQLFSTWGDPYYVGLNGIELYDAEFYKIPLDESHVAAYPDSVNVLTPNVQSDIRTPDKLVDGENDTKDGAHMWLAPVLPSVVNKVYIVFDQPTTVSMIKIWNYRKTPSRAAKDIALLVDDLLVCNGSLPAVNNASRGILPTCDMPHPYHTLLFTENKEVLKKERHTVISNYTPLTQGQEIQMTNDRKVVTFDNSSRSKQQNVNQAMRPTTCVTSPANKRPY</sequence>
<accession>A0A7E6FNG5</accession>
<evidence type="ECO:0000256" key="1">
    <source>
        <dbReference type="SAM" id="MobiDB-lite"/>
    </source>
</evidence>
<feature type="region of interest" description="Disordered" evidence="1">
    <location>
        <begin position="363"/>
        <end position="392"/>
    </location>
</feature>
<evidence type="ECO:0000313" key="4">
    <source>
        <dbReference type="RefSeq" id="XP_036369208.1"/>
    </source>
</evidence>
<feature type="region of interest" description="Disordered" evidence="1">
    <location>
        <begin position="259"/>
        <end position="280"/>
    </location>
</feature>
<evidence type="ECO:0000313" key="3">
    <source>
        <dbReference type="Proteomes" id="UP000515154"/>
    </source>
</evidence>
<name>A0A7E6FNG5_9MOLL</name>
<protein>
    <submittedName>
        <fullName evidence="4">Katanin-interacting protein-like isoform X1</fullName>
    </submittedName>
</protein>
<feature type="region of interest" description="Disordered" evidence="1">
    <location>
        <begin position="696"/>
        <end position="790"/>
    </location>
</feature>
<keyword evidence="3" id="KW-1185">Reference proteome</keyword>
<dbReference type="InterPro" id="IPR026704">
    <property type="entry name" value="KATNIP"/>
</dbReference>
<feature type="region of interest" description="Disordered" evidence="1">
    <location>
        <begin position="318"/>
        <end position="347"/>
    </location>
</feature>
<dbReference type="PANTHER" id="PTHR21534:SF0">
    <property type="entry name" value="KATANIN-INTERACTING PROTEIN"/>
    <property type="match status" value="1"/>
</dbReference>
<dbReference type="Pfam" id="PF14652">
    <property type="entry name" value="DUF4457"/>
    <property type="match status" value="3"/>
</dbReference>
<feature type="compositionally biased region" description="Low complexity" evidence="1">
    <location>
        <begin position="600"/>
        <end position="618"/>
    </location>
</feature>
<feature type="region of interest" description="Disordered" evidence="1">
    <location>
        <begin position="886"/>
        <end position="907"/>
    </location>
</feature>
<feature type="region of interest" description="Disordered" evidence="1">
    <location>
        <begin position="1650"/>
        <end position="1677"/>
    </location>
</feature>
<feature type="compositionally biased region" description="Low complexity" evidence="1">
    <location>
        <begin position="653"/>
        <end position="662"/>
    </location>
</feature>
<feature type="domain" description="KATNIP" evidence="2">
    <location>
        <begin position="1264"/>
        <end position="1586"/>
    </location>
</feature>
<dbReference type="Proteomes" id="UP000515154">
    <property type="component" value="Linkage group LG2"/>
</dbReference>
<dbReference type="KEGG" id="osn:115224684"/>
<feature type="domain" description="KATNIP" evidence="2">
    <location>
        <begin position="453"/>
        <end position="601"/>
    </location>
</feature>
<organism evidence="3 4">
    <name type="scientific">Octopus sinensis</name>
    <name type="common">East Asian common octopus</name>
    <dbReference type="NCBI Taxonomy" id="2607531"/>
    <lineage>
        <taxon>Eukaryota</taxon>
        <taxon>Metazoa</taxon>
        <taxon>Spiralia</taxon>
        <taxon>Lophotrochozoa</taxon>
        <taxon>Mollusca</taxon>
        <taxon>Cephalopoda</taxon>
        <taxon>Coleoidea</taxon>
        <taxon>Octopodiformes</taxon>
        <taxon>Octopoda</taxon>
        <taxon>Incirrata</taxon>
        <taxon>Octopodidae</taxon>
        <taxon>Octopus</taxon>
    </lineage>
</organism>
<reference evidence="4" key="1">
    <citation type="submission" date="2025-08" db="UniProtKB">
        <authorList>
            <consortium name="RefSeq"/>
        </authorList>
    </citation>
    <scope>IDENTIFICATION</scope>
</reference>
<dbReference type="InterPro" id="IPR027859">
    <property type="entry name" value="KATNIP_dom"/>
</dbReference>